<evidence type="ECO:0000256" key="2">
    <source>
        <dbReference type="ARBA" id="ARBA00023242"/>
    </source>
</evidence>
<feature type="region of interest" description="Disordered" evidence="3">
    <location>
        <begin position="87"/>
        <end position="123"/>
    </location>
</feature>
<dbReference type="AlphaFoldDB" id="A0A2N9HFK2"/>
<sequence length="142" mass="16314">MAEEENTETIRPEFPIGRVKRIMKLDKDINMVNSKALFLVSCSAELFLHFLAEKSVELTIEKKRKIVKLEHMRVAVKRHQPMSEFLLDSLPMPSQPLDSPTIDQNRTRSVSEKPLPTGTGRIDNFFRKPANEAPIQIDNDEL</sequence>
<dbReference type="InterPro" id="IPR009072">
    <property type="entry name" value="Histone-fold"/>
</dbReference>
<gene>
    <name evidence="5" type="ORF">FSB_LOCUS38342</name>
</gene>
<organism evidence="5">
    <name type="scientific">Fagus sylvatica</name>
    <name type="common">Beechnut</name>
    <dbReference type="NCBI Taxonomy" id="28930"/>
    <lineage>
        <taxon>Eukaryota</taxon>
        <taxon>Viridiplantae</taxon>
        <taxon>Streptophyta</taxon>
        <taxon>Embryophyta</taxon>
        <taxon>Tracheophyta</taxon>
        <taxon>Spermatophyta</taxon>
        <taxon>Magnoliopsida</taxon>
        <taxon>eudicotyledons</taxon>
        <taxon>Gunneridae</taxon>
        <taxon>Pentapetalae</taxon>
        <taxon>rosids</taxon>
        <taxon>fabids</taxon>
        <taxon>Fagales</taxon>
        <taxon>Fagaceae</taxon>
        <taxon>Fagus</taxon>
    </lineage>
</organism>
<dbReference type="PANTHER" id="PTHR10252">
    <property type="entry name" value="HISTONE-LIKE TRANSCRIPTION FACTOR CCAAT-RELATED"/>
    <property type="match status" value="1"/>
</dbReference>
<dbReference type="GO" id="GO:0046982">
    <property type="term" value="F:protein heterodimerization activity"/>
    <property type="evidence" value="ECO:0007669"/>
    <property type="project" value="InterPro"/>
</dbReference>
<feature type="domain" description="Transcription factor CBF/NF-Y/archaeal histone" evidence="4">
    <location>
        <begin position="13"/>
        <end position="76"/>
    </location>
</feature>
<keyword evidence="2" id="KW-0539">Nucleus</keyword>
<dbReference type="Pfam" id="PF00808">
    <property type="entry name" value="CBFD_NFYB_HMF"/>
    <property type="match status" value="1"/>
</dbReference>
<dbReference type="GO" id="GO:0006355">
    <property type="term" value="P:regulation of DNA-templated transcription"/>
    <property type="evidence" value="ECO:0007669"/>
    <property type="project" value="TreeGrafter"/>
</dbReference>
<comment type="subcellular location">
    <subcellularLocation>
        <location evidence="1">Nucleus</location>
    </subcellularLocation>
</comment>
<dbReference type="CDD" id="cd22929">
    <property type="entry name" value="HFD_POLE4-like"/>
    <property type="match status" value="1"/>
</dbReference>
<dbReference type="InterPro" id="IPR003958">
    <property type="entry name" value="CBFA_NFYB_domain"/>
</dbReference>
<evidence type="ECO:0000256" key="1">
    <source>
        <dbReference type="ARBA" id="ARBA00004123"/>
    </source>
</evidence>
<dbReference type="PANTHER" id="PTHR10252:SF54">
    <property type="entry name" value="CHROMATIN ACCESSIBILITY COMPLEX PROTEIN 1"/>
    <property type="match status" value="1"/>
</dbReference>
<dbReference type="EMBL" id="OIVN01003334">
    <property type="protein sequence ID" value="SPD10460.1"/>
    <property type="molecule type" value="Genomic_DNA"/>
</dbReference>
<evidence type="ECO:0000256" key="3">
    <source>
        <dbReference type="SAM" id="MobiDB-lite"/>
    </source>
</evidence>
<proteinExistence type="predicted"/>
<dbReference type="GO" id="GO:0005634">
    <property type="term" value="C:nucleus"/>
    <property type="evidence" value="ECO:0007669"/>
    <property type="project" value="UniProtKB-SubCell"/>
</dbReference>
<evidence type="ECO:0000313" key="5">
    <source>
        <dbReference type="EMBL" id="SPD10460.1"/>
    </source>
</evidence>
<dbReference type="Gene3D" id="1.10.20.10">
    <property type="entry name" value="Histone, subunit A"/>
    <property type="match status" value="1"/>
</dbReference>
<dbReference type="InterPro" id="IPR050568">
    <property type="entry name" value="Transcr_DNA_Rep_Reg"/>
</dbReference>
<reference evidence="5" key="1">
    <citation type="submission" date="2018-02" db="EMBL/GenBank/DDBJ databases">
        <authorList>
            <person name="Cohen D.B."/>
            <person name="Kent A.D."/>
        </authorList>
    </citation>
    <scope>NUCLEOTIDE SEQUENCE</scope>
</reference>
<protein>
    <recommendedName>
        <fullName evidence="4">Transcription factor CBF/NF-Y/archaeal histone domain-containing protein</fullName>
    </recommendedName>
</protein>
<dbReference type="SUPFAM" id="SSF47113">
    <property type="entry name" value="Histone-fold"/>
    <property type="match status" value="1"/>
</dbReference>
<dbReference type="GO" id="GO:0000976">
    <property type="term" value="F:transcription cis-regulatory region binding"/>
    <property type="evidence" value="ECO:0007669"/>
    <property type="project" value="TreeGrafter"/>
</dbReference>
<name>A0A2N9HFK2_FAGSY</name>
<evidence type="ECO:0000259" key="4">
    <source>
        <dbReference type="Pfam" id="PF00808"/>
    </source>
</evidence>
<accession>A0A2N9HFK2</accession>